<dbReference type="Pfam" id="PF14452">
    <property type="entry name" value="Multi_ubiq"/>
    <property type="match status" value="3"/>
</dbReference>
<organism evidence="2 3">
    <name type="scientific">Hyphomicrobium facile</name>
    <dbReference type="NCBI Taxonomy" id="51670"/>
    <lineage>
        <taxon>Bacteria</taxon>
        <taxon>Pseudomonadati</taxon>
        <taxon>Pseudomonadota</taxon>
        <taxon>Alphaproteobacteria</taxon>
        <taxon>Hyphomicrobiales</taxon>
        <taxon>Hyphomicrobiaceae</taxon>
        <taxon>Hyphomicrobium</taxon>
    </lineage>
</organism>
<evidence type="ECO:0000313" key="2">
    <source>
        <dbReference type="EMBL" id="SFV29445.1"/>
    </source>
</evidence>
<dbReference type="Proteomes" id="UP000199423">
    <property type="component" value="Unassembled WGS sequence"/>
</dbReference>
<evidence type="ECO:0000259" key="1">
    <source>
        <dbReference type="Pfam" id="PF14452"/>
    </source>
</evidence>
<sequence>MPQQHRYSVTDATLDAKTVKIDHPNPTGAEILAAVGLIPPDEHILLGIMPNGDFEDVRLTEHTANETRKFIAFHSDRLYRFTLDTRQLGWGEPSISGSILEKLLGPADIGKDIVQRRHDGTETVIEKGSIVRLDEQGTEHLVTRARTFVIVVNTRRKTTSKESLTFEELILLAFEKPPTGEGVQFTIQFTRGPEANASGTLLEGQSVKIKNGMEFDVTPTNRS</sequence>
<accession>A0A1I7N451</accession>
<dbReference type="STRING" id="51670.SAMN04488557_1253"/>
<proteinExistence type="predicted"/>
<dbReference type="EMBL" id="FPCH01000001">
    <property type="protein sequence ID" value="SFV29445.1"/>
    <property type="molecule type" value="Genomic_DNA"/>
</dbReference>
<dbReference type="RefSeq" id="WP_143111341.1">
    <property type="nucleotide sequence ID" value="NZ_FPCH01000001.1"/>
</dbReference>
<dbReference type="InterPro" id="IPR027802">
    <property type="entry name" value="Multi-ubiquitin_dom"/>
</dbReference>
<feature type="domain" description="Multi-ubiquitin" evidence="1">
    <location>
        <begin position="79"/>
        <end position="144"/>
    </location>
</feature>
<protein>
    <submittedName>
        <fullName evidence="2">Multiubiquitin</fullName>
    </submittedName>
</protein>
<feature type="domain" description="Multi-ubiquitin" evidence="1">
    <location>
        <begin position="13"/>
        <end position="62"/>
    </location>
</feature>
<evidence type="ECO:0000313" key="3">
    <source>
        <dbReference type="Proteomes" id="UP000199423"/>
    </source>
</evidence>
<dbReference type="OrthoDB" id="512401at2"/>
<dbReference type="AlphaFoldDB" id="A0A1I7N451"/>
<feature type="domain" description="Multi-ubiquitin" evidence="1">
    <location>
        <begin position="148"/>
        <end position="220"/>
    </location>
</feature>
<reference evidence="3" key="1">
    <citation type="submission" date="2016-10" db="EMBL/GenBank/DDBJ databases">
        <authorList>
            <person name="Varghese N."/>
            <person name="Submissions S."/>
        </authorList>
    </citation>
    <scope>NUCLEOTIDE SEQUENCE [LARGE SCALE GENOMIC DNA]</scope>
    <source>
        <strain evidence="3">DSM 1565</strain>
    </source>
</reference>
<name>A0A1I7N451_9HYPH</name>
<keyword evidence="3" id="KW-1185">Reference proteome</keyword>
<gene>
    <name evidence="2" type="ORF">SAMN04488557_1253</name>
</gene>